<keyword evidence="3 4" id="KW-0408">Iron</keyword>
<dbReference type="PROSITE" id="PS51007">
    <property type="entry name" value="CYTC"/>
    <property type="match status" value="1"/>
</dbReference>
<dbReference type="EMBL" id="JBHRXP010000001">
    <property type="protein sequence ID" value="MFC3578789.1"/>
    <property type="molecule type" value="Genomic_DNA"/>
</dbReference>
<keyword evidence="2 4" id="KW-0479">Metal-binding</keyword>
<feature type="domain" description="Cytochrome c" evidence="5">
    <location>
        <begin position="62"/>
        <end position="135"/>
    </location>
</feature>
<evidence type="ECO:0000256" key="3">
    <source>
        <dbReference type="ARBA" id="ARBA00023004"/>
    </source>
</evidence>
<comment type="caution">
    <text evidence="6">The sequence shown here is derived from an EMBL/GenBank/DDBJ whole genome shotgun (WGS) entry which is preliminary data.</text>
</comment>
<dbReference type="InterPro" id="IPR036909">
    <property type="entry name" value="Cyt_c-like_dom_sf"/>
</dbReference>
<dbReference type="SUPFAM" id="SSF46626">
    <property type="entry name" value="Cytochrome c"/>
    <property type="match status" value="1"/>
</dbReference>
<evidence type="ECO:0000313" key="7">
    <source>
        <dbReference type="Proteomes" id="UP001595713"/>
    </source>
</evidence>
<evidence type="ECO:0000256" key="4">
    <source>
        <dbReference type="PROSITE-ProRule" id="PRU00433"/>
    </source>
</evidence>
<protein>
    <submittedName>
        <fullName evidence="6">Cytochrome C nitrite reductase</fullName>
    </submittedName>
</protein>
<dbReference type="Proteomes" id="UP001595713">
    <property type="component" value="Unassembled WGS sequence"/>
</dbReference>
<keyword evidence="7" id="KW-1185">Reference proteome</keyword>
<proteinExistence type="predicted"/>
<organism evidence="6 7">
    <name type="scientific">Sphingomonas hylomeconis</name>
    <dbReference type="NCBI Taxonomy" id="1395958"/>
    <lineage>
        <taxon>Bacteria</taxon>
        <taxon>Pseudomonadati</taxon>
        <taxon>Pseudomonadota</taxon>
        <taxon>Alphaproteobacteria</taxon>
        <taxon>Sphingomonadales</taxon>
        <taxon>Sphingomonadaceae</taxon>
        <taxon>Sphingomonas</taxon>
    </lineage>
</organism>
<dbReference type="Gene3D" id="1.10.760.10">
    <property type="entry name" value="Cytochrome c-like domain"/>
    <property type="match status" value="1"/>
</dbReference>
<name>A0ABV7SP82_9SPHN</name>
<dbReference type="InterPro" id="IPR009056">
    <property type="entry name" value="Cyt_c-like_dom"/>
</dbReference>
<sequence>MSGRSITLAGLVLFALLAFGWTALTHRLSPSAAPGTAASAPSVSGGGITLVSDTIALPEESAALPAGSDLITTSCTACHSPEMLTTQPPLTAEKWQATIDKMRTVYKAPVAPADDKALIAELLALPTQRPQPAGK</sequence>
<evidence type="ECO:0000313" key="6">
    <source>
        <dbReference type="EMBL" id="MFC3578789.1"/>
    </source>
</evidence>
<evidence type="ECO:0000256" key="2">
    <source>
        <dbReference type="ARBA" id="ARBA00022723"/>
    </source>
</evidence>
<gene>
    <name evidence="6" type="ORF">ACFONA_01320</name>
</gene>
<dbReference type="RefSeq" id="WP_261293801.1">
    <property type="nucleotide sequence ID" value="NZ_JANQBK010000004.1"/>
</dbReference>
<keyword evidence="1 4" id="KW-0349">Heme</keyword>
<evidence type="ECO:0000259" key="5">
    <source>
        <dbReference type="PROSITE" id="PS51007"/>
    </source>
</evidence>
<accession>A0ABV7SP82</accession>
<evidence type="ECO:0000256" key="1">
    <source>
        <dbReference type="ARBA" id="ARBA00022617"/>
    </source>
</evidence>
<reference evidence="7" key="1">
    <citation type="journal article" date="2019" name="Int. J. Syst. Evol. Microbiol.">
        <title>The Global Catalogue of Microorganisms (GCM) 10K type strain sequencing project: providing services to taxonomists for standard genome sequencing and annotation.</title>
        <authorList>
            <consortium name="The Broad Institute Genomics Platform"/>
            <consortium name="The Broad Institute Genome Sequencing Center for Infectious Disease"/>
            <person name="Wu L."/>
            <person name="Ma J."/>
        </authorList>
    </citation>
    <scope>NUCLEOTIDE SEQUENCE [LARGE SCALE GENOMIC DNA]</scope>
    <source>
        <strain evidence="7">KCTC 42739</strain>
    </source>
</reference>